<protein>
    <submittedName>
        <fullName evidence="2">Uncharacterized protein</fullName>
    </submittedName>
</protein>
<proteinExistence type="predicted"/>
<feature type="compositionally biased region" description="Basic and acidic residues" evidence="1">
    <location>
        <begin position="1"/>
        <end position="22"/>
    </location>
</feature>
<evidence type="ECO:0000313" key="3">
    <source>
        <dbReference type="Proteomes" id="UP001345219"/>
    </source>
</evidence>
<feature type="compositionally biased region" description="Acidic residues" evidence="1">
    <location>
        <begin position="36"/>
        <end position="49"/>
    </location>
</feature>
<evidence type="ECO:0000256" key="1">
    <source>
        <dbReference type="SAM" id="MobiDB-lite"/>
    </source>
</evidence>
<feature type="compositionally biased region" description="Polar residues" evidence="1">
    <location>
        <begin position="79"/>
        <end position="98"/>
    </location>
</feature>
<dbReference type="AlphaFoldDB" id="A0AAN7QLW4"/>
<dbReference type="EMBL" id="JAXIOK010000005">
    <property type="protein sequence ID" value="KAK4771121.1"/>
    <property type="molecule type" value="Genomic_DNA"/>
</dbReference>
<evidence type="ECO:0000313" key="2">
    <source>
        <dbReference type="EMBL" id="KAK4771121.1"/>
    </source>
</evidence>
<reference evidence="2 3" key="1">
    <citation type="journal article" date="2023" name="Hortic Res">
        <title>Pangenome of water caltrop reveals structural variations and asymmetric subgenome divergence after allopolyploidization.</title>
        <authorList>
            <person name="Zhang X."/>
            <person name="Chen Y."/>
            <person name="Wang L."/>
            <person name="Yuan Y."/>
            <person name="Fang M."/>
            <person name="Shi L."/>
            <person name="Lu R."/>
            <person name="Comes H.P."/>
            <person name="Ma Y."/>
            <person name="Chen Y."/>
            <person name="Huang G."/>
            <person name="Zhou Y."/>
            <person name="Zheng Z."/>
            <person name="Qiu Y."/>
        </authorList>
    </citation>
    <scope>NUCLEOTIDE SEQUENCE [LARGE SCALE GENOMIC DNA]</scope>
    <source>
        <tissue evidence="2">Roots</tissue>
    </source>
</reference>
<organism evidence="2 3">
    <name type="scientific">Trapa incisa</name>
    <dbReference type="NCBI Taxonomy" id="236973"/>
    <lineage>
        <taxon>Eukaryota</taxon>
        <taxon>Viridiplantae</taxon>
        <taxon>Streptophyta</taxon>
        <taxon>Embryophyta</taxon>
        <taxon>Tracheophyta</taxon>
        <taxon>Spermatophyta</taxon>
        <taxon>Magnoliopsida</taxon>
        <taxon>eudicotyledons</taxon>
        <taxon>Gunneridae</taxon>
        <taxon>Pentapetalae</taxon>
        <taxon>rosids</taxon>
        <taxon>malvids</taxon>
        <taxon>Myrtales</taxon>
        <taxon>Lythraceae</taxon>
        <taxon>Trapa</taxon>
    </lineage>
</organism>
<gene>
    <name evidence="2" type="ORF">SAY87_031653</name>
</gene>
<keyword evidence="3" id="KW-1185">Reference proteome</keyword>
<accession>A0AAN7QLW4</accession>
<name>A0AAN7QLW4_9MYRT</name>
<dbReference type="Proteomes" id="UP001345219">
    <property type="component" value="Chromosome 24"/>
</dbReference>
<sequence length="132" mass="14470">MITDHGDELTPHDDVDYTHDIIESFPQNISGKYTPDEYEEHEDEDDYDGLEINPNGSLAHLSEKSNGNLGSSEKHQEGETSFSESDVASISQMSSFKNGLNLMGTSGGGNSWNMVKKRNQDDCASCEGGARH</sequence>
<comment type="caution">
    <text evidence="2">The sequence shown here is derived from an EMBL/GenBank/DDBJ whole genome shotgun (WGS) entry which is preliminary data.</text>
</comment>
<feature type="region of interest" description="Disordered" evidence="1">
    <location>
        <begin position="1"/>
        <end position="132"/>
    </location>
</feature>